<dbReference type="PROSITE" id="PS00194">
    <property type="entry name" value="THIOREDOXIN_1"/>
    <property type="match status" value="1"/>
</dbReference>
<dbReference type="CDD" id="cd02966">
    <property type="entry name" value="TlpA_like_family"/>
    <property type="match status" value="1"/>
</dbReference>
<feature type="signal peptide" evidence="5">
    <location>
        <begin position="1"/>
        <end position="25"/>
    </location>
</feature>
<proteinExistence type="predicted"/>
<evidence type="ECO:0000259" key="6">
    <source>
        <dbReference type="PROSITE" id="PS51352"/>
    </source>
</evidence>
<dbReference type="InterPro" id="IPR000866">
    <property type="entry name" value="AhpC/TSA"/>
</dbReference>
<dbReference type="Pfam" id="PF00578">
    <property type="entry name" value="AhpC-TSA"/>
    <property type="match status" value="1"/>
</dbReference>
<sequence length="391" mass="44927">MKHLKRITGCKAIALLLLAGLSATAQQPKKYITVSGKIKFPPPAEHQAKFPFLVQKQGDDGRITLDTIHLKPDGTYSVKLDATRPQFYILNEFEWDRLTVWANKDDLRIDFRGEDTAKIKIKNPPYVFIEGSQENNFLNDINFMNYRNYQATIAISQLQYKASKANDTALARQLGEHMMWLYDDMDQRVKLAIRMNQHSPVVLYGLDFISPRKDKVFIQEQVDRLAKKYPWFKEVQEKKASMAKAEAIAKKTAIGAPAMEFTQNDVNGKPIKLSDYKGKYVLVDFWASWCGPCRAENPNVLENYEKYHDKGFEILGVSLDDKKENWVKAIKDDGLTWQHVSDLKGWKNEVAKQYNIRAVPSNFLLDKEGKIIAVNLRAEDLGKKLAEIYDK</sequence>
<keyword evidence="4" id="KW-0676">Redox-active center</keyword>
<dbReference type="PANTHER" id="PTHR42852">
    <property type="entry name" value="THIOL:DISULFIDE INTERCHANGE PROTEIN DSBE"/>
    <property type="match status" value="1"/>
</dbReference>
<keyword evidence="5" id="KW-0732">Signal</keyword>
<keyword evidence="3" id="KW-1015">Disulfide bond</keyword>
<evidence type="ECO:0000256" key="1">
    <source>
        <dbReference type="ARBA" id="ARBA00004196"/>
    </source>
</evidence>
<evidence type="ECO:0000256" key="3">
    <source>
        <dbReference type="ARBA" id="ARBA00023157"/>
    </source>
</evidence>
<protein>
    <submittedName>
        <fullName evidence="7">TlpA disulfide reductase family protein</fullName>
    </submittedName>
</protein>
<dbReference type="RefSeq" id="WP_354662475.1">
    <property type="nucleotide sequence ID" value="NZ_JBEXAC010000002.1"/>
</dbReference>
<dbReference type="EMBL" id="JBEXAC010000002">
    <property type="protein sequence ID" value="MET6999914.1"/>
    <property type="molecule type" value="Genomic_DNA"/>
</dbReference>
<comment type="caution">
    <text evidence="7">The sequence shown here is derived from an EMBL/GenBank/DDBJ whole genome shotgun (WGS) entry which is preliminary data.</text>
</comment>
<dbReference type="SUPFAM" id="SSF52833">
    <property type="entry name" value="Thioredoxin-like"/>
    <property type="match status" value="1"/>
</dbReference>
<reference evidence="7 8" key="1">
    <citation type="submission" date="2024-06" db="EMBL/GenBank/DDBJ databases">
        <title>Chitinophaga defluvii sp. nov., isolated from municipal sewage.</title>
        <authorList>
            <person name="Zhang L."/>
        </authorList>
    </citation>
    <scope>NUCLEOTIDE SEQUENCE [LARGE SCALE GENOMIC DNA]</scope>
    <source>
        <strain evidence="7 8">H8</strain>
    </source>
</reference>
<feature type="domain" description="Thioredoxin" evidence="6">
    <location>
        <begin position="252"/>
        <end position="391"/>
    </location>
</feature>
<dbReference type="InterPro" id="IPR036249">
    <property type="entry name" value="Thioredoxin-like_sf"/>
</dbReference>
<dbReference type="InterPro" id="IPR017937">
    <property type="entry name" value="Thioredoxin_CS"/>
</dbReference>
<organism evidence="7 8">
    <name type="scientific">Chitinophaga defluvii</name>
    <dbReference type="NCBI Taxonomy" id="3163343"/>
    <lineage>
        <taxon>Bacteria</taxon>
        <taxon>Pseudomonadati</taxon>
        <taxon>Bacteroidota</taxon>
        <taxon>Chitinophagia</taxon>
        <taxon>Chitinophagales</taxon>
        <taxon>Chitinophagaceae</taxon>
        <taxon>Chitinophaga</taxon>
    </lineage>
</organism>
<dbReference type="PANTHER" id="PTHR42852:SF6">
    <property type="entry name" value="THIOL:DISULFIDE INTERCHANGE PROTEIN DSBE"/>
    <property type="match status" value="1"/>
</dbReference>
<evidence type="ECO:0000256" key="5">
    <source>
        <dbReference type="SAM" id="SignalP"/>
    </source>
</evidence>
<dbReference type="PROSITE" id="PS51352">
    <property type="entry name" value="THIOREDOXIN_2"/>
    <property type="match status" value="1"/>
</dbReference>
<dbReference type="Gene3D" id="3.40.30.10">
    <property type="entry name" value="Glutaredoxin"/>
    <property type="match status" value="1"/>
</dbReference>
<evidence type="ECO:0000256" key="4">
    <source>
        <dbReference type="ARBA" id="ARBA00023284"/>
    </source>
</evidence>
<evidence type="ECO:0000256" key="2">
    <source>
        <dbReference type="ARBA" id="ARBA00022748"/>
    </source>
</evidence>
<accession>A0ABV2TA67</accession>
<comment type="subcellular location">
    <subcellularLocation>
        <location evidence="1">Cell envelope</location>
    </subcellularLocation>
</comment>
<dbReference type="Proteomes" id="UP001549749">
    <property type="component" value="Unassembled WGS sequence"/>
</dbReference>
<dbReference type="InterPro" id="IPR013766">
    <property type="entry name" value="Thioredoxin_domain"/>
</dbReference>
<name>A0ABV2TA67_9BACT</name>
<keyword evidence="2" id="KW-0201">Cytochrome c-type biogenesis</keyword>
<evidence type="ECO:0000313" key="8">
    <source>
        <dbReference type="Proteomes" id="UP001549749"/>
    </source>
</evidence>
<gene>
    <name evidence="7" type="ORF">ABR189_21170</name>
</gene>
<evidence type="ECO:0000313" key="7">
    <source>
        <dbReference type="EMBL" id="MET6999914.1"/>
    </source>
</evidence>
<dbReference type="InterPro" id="IPR050553">
    <property type="entry name" value="Thioredoxin_ResA/DsbE_sf"/>
</dbReference>
<keyword evidence="8" id="KW-1185">Reference proteome</keyword>
<feature type="chain" id="PRO_5045650538" evidence="5">
    <location>
        <begin position="26"/>
        <end position="391"/>
    </location>
</feature>